<name>A0A5K7ZZJ6_9BACT</name>
<evidence type="ECO:0000313" key="2">
    <source>
        <dbReference type="Proteomes" id="UP000425960"/>
    </source>
</evidence>
<dbReference type="EMBL" id="AP021876">
    <property type="protein sequence ID" value="BBO85673.1"/>
    <property type="molecule type" value="Genomic_DNA"/>
</dbReference>
<dbReference type="Gene3D" id="1.25.40.10">
    <property type="entry name" value="Tetratricopeptide repeat domain"/>
    <property type="match status" value="1"/>
</dbReference>
<proteinExistence type="predicted"/>
<dbReference type="InterPro" id="IPR011990">
    <property type="entry name" value="TPR-like_helical_dom_sf"/>
</dbReference>
<dbReference type="RefSeq" id="WP_155325193.1">
    <property type="nucleotide sequence ID" value="NZ_AP021876.1"/>
</dbReference>
<dbReference type="Proteomes" id="UP000425960">
    <property type="component" value="Chromosome"/>
</dbReference>
<dbReference type="KEGG" id="dov:DSCO28_62390"/>
<accession>A0A5K7ZZJ6</accession>
<dbReference type="AlphaFoldDB" id="A0A5K7ZZJ6"/>
<organism evidence="1 2">
    <name type="scientific">Desulfosarcina ovata subsp. sediminis</name>
    <dbReference type="NCBI Taxonomy" id="885957"/>
    <lineage>
        <taxon>Bacteria</taxon>
        <taxon>Pseudomonadati</taxon>
        <taxon>Thermodesulfobacteriota</taxon>
        <taxon>Desulfobacteria</taxon>
        <taxon>Desulfobacterales</taxon>
        <taxon>Desulfosarcinaceae</taxon>
        <taxon>Desulfosarcina</taxon>
    </lineage>
</organism>
<evidence type="ECO:0000313" key="1">
    <source>
        <dbReference type="EMBL" id="BBO85673.1"/>
    </source>
</evidence>
<dbReference type="SUPFAM" id="SSF48452">
    <property type="entry name" value="TPR-like"/>
    <property type="match status" value="1"/>
</dbReference>
<gene>
    <name evidence="1" type="ORF">DSCO28_62390</name>
</gene>
<protein>
    <recommendedName>
        <fullName evidence="3">Tetratricopeptide repeat protein</fullName>
    </recommendedName>
</protein>
<evidence type="ECO:0008006" key="3">
    <source>
        <dbReference type="Google" id="ProtNLM"/>
    </source>
</evidence>
<sequence length="687" mass="78376">MKKKKSTNIEATLAKAEKFLRCGNFALALKTFETVQKELNRDDIADKITRCRQEVKIGQAKQLVKKACRAVKKGTLDSALTSFQRANAVLNEPWVTQQIEAIEGKLTRRDAFSSARSAETAGDFEKAAKCYAAVCEPDDPSRESMLIKSARCFVKAGRYAEALNIFKDVSLAGSGARYDYGFALVQSGFLAQGLRAWDEVDVQDSRFTEQKHLVARQLAADLVDRLNRKADLASIHDDASFLMHQADSFFGQSRRDEIKTIHEHAVFAWIEELWKKEDFHTIEKILETSALPLTPDLLALKAKVGFKTAGADSRHLHTMLLYWLPAISSPLIATSFGDNAGKRQQVRRKLIAMAESLIKKAKGKQNGRRVLTELTIDTELIQTIREIMEHQRRRTDFIFTPRLAALLDRSEEFLSLIRENESFFQDKHRYLETGAFYSAAGRYLYHLKNHDYEKAVCLFTDLPQDRKKDAFIDYAFNLISFEYGCHCLDNEDAQAGRFFLSAPALFDVAPALEEKLIQKALDFEEWPSLKPFEDVLSAIYRQRPSKALEKALSLVMTRRAISMYNERKLAPKALNGIINRALKLDPENEMAREASESGEINQEIKAVCDAFDRMKLGKASRIARESEYDEVRDQYFQFIEDALDQIGRCGWEEQEKMMLINDLYQWGTSVDADQPIMTKLEMHLNMN</sequence>
<reference evidence="1 2" key="1">
    <citation type="submission" date="2019-11" db="EMBL/GenBank/DDBJ databases">
        <title>Comparative genomics of hydrocarbon-degrading Desulfosarcina strains.</title>
        <authorList>
            <person name="Watanabe M."/>
            <person name="Kojima H."/>
            <person name="Fukui M."/>
        </authorList>
    </citation>
    <scope>NUCLEOTIDE SEQUENCE [LARGE SCALE GENOMIC DNA]</scope>
    <source>
        <strain evidence="1 2">28bB2T</strain>
    </source>
</reference>